<feature type="region of interest" description="Disordered" evidence="1">
    <location>
        <begin position="665"/>
        <end position="796"/>
    </location>
</feature>
<dbReference type="STRING" id="1388766.A0A017SBG0"/>
<protein>
    <submittedName>
        <fullName evidence="2">Uncharacterized protein</fullName>
    </submittedName>
</protein>
<dbReference type="AlphaFoldDB" id="A0A017SBG0"/>
<evidence type="ECO:0000313" key="2">
    <source>
        <dbReference type="EMBL" id="EYE93964.1"/>
    </source>
</evidence>
<feature type="region of interest" description="Disordered" evidence="1">
    <location>
        <begin position="509"/>
        <end position="641"/>
    </location>
</feature>
<feature type="compositionally biased region" description="Polar residues" evidence="1">
    <location>
        <begin position="554"/>
        <end position="565"/>
    </location>
</feature>
<feature type="compositionally biased region" description="Polar residues" evidence="1">
    <location>
        <begin position="117"/>
        <end position="142"/>
    </location>
</feature>
<accession>A0A017SBG0</accession>
<feature type="compositionally biased region" description="Pro residues" evidence="1">
    <location>
        <begin position="538"/>
        <end position="551"/>
    </location>
</feature>
<proteinExistence type="predicted"/>
<dbReference type="HOGENOM" id="CLU_010101_1_0_1"/>
<feature type="compositionally biased region" description="Basic and acidic residues" evidence="1">
    <location>
        <begin position="470"/>
        <end position="483"/>
    </location>
</feature>
<feature type="compositionally biased region" description="Polar residues" evidence="1">
    <location>
        <begin position="59"/>
        <end position="96"/>
    </location>
</feature>
<dbReference type="RefSeq" id="XP_040637652.1">
    <property type="nucleotide sequence ID" value="XM_040782199.1"/>
</dbReference>
<sequence length="796" mass="88230">MAIWPWSRKNKRHTIQLGDPETATTASQPVPEMASFAPDVEPRLTRKKSKRQKNRHSDSASMNNSNMLATRSASSQLPPRTAHSQNTHLSQPSHHSQPLPAKNGRAQRHPRFDDSYTARSGPQQSAMSRSTSLKGKRGNNNGHAVLKKRLSQRKLNKIAREQEIRLMASCPIDIPHRPGDPVPVAPAKRAPRSRSRRSERHRSDTSLSVRESAASSMSDIPEAYTFKVNALAAFTPRPLVRYEAPRLPTSRSNNASAASTRREKLPTLTASEENLSRRRVDHYVDDLDAGGLRELLERDRRRQERQAIEKQEKLQRKLQRAADKQRAAESRAAETAEDSGAVEDERQNFLEGPSRPPTADASREPDSRSDAIQSPEPAGSWLRDSSKDPKRSHETLESVHVIGNIDDSSIRGPPKLVQRPSFAQSQDISMSRTTLSPAQSQSTSRHGLGSPTSSQIYGLGGRESLSDASRTVDSERRLSDHSGMRTNTFSSLFRRGSSRLKRRYRERFHDQTSDFSSHASHASRESFSRIPTQSSAPGPAPAAPSPIPSRPLPRSTNTVKRSQSKFTEHFGDEPLSPPDSRLQSPDIVEEPEEHPGSIPIPIGTAIGTAYPIPGSDSDLPAAQNRHRSWMSDNMDDDNVPLSQSLASIDSEGSWMSGNFLRRISQRRSNHPVRHSTGQFEGPDDASHVEDPPNFVRFSAGNDEEQRTSTDAVGEPEAQQNLRLPDEDPSETWHTEVAKRPVLVNPTVRPKSTEGMLKTIQSLSPTSAEAEFSPIEEHSAELDYATDEDDHTHGPVA</sequence>
<feature type="region of interest" description="Disordered" evidence="1">
    <location>
        <begin position="170"/>
        <end position="214"/>
    </location>
</feature>
<organism evidence="2 3">
    <name type="scientific">Aspergillus ruber (strain CBS 135680)</name>
    <dbReference type="NCBI Taxonomy" id="1388766"/>
    <lineage>
        <taxon>Eukaryota</taxon>
        <taxon>Fungi</taxon>
        <taxon>Dikarya</taxon>
        <taxon>Ascomycota</taxon>
        <taxon>Pezizomycotina</taxon>
        <taxon>Eurotiomycetes</taxon>
        <taxon>Eurotiomycetidae</taxon>
        <taxon>Eurotiales</taxon>
        <taxon>Aspergillaceae</taxon>
        <taxon>Aspergillus</taxon>
        <taxon>Aspergillus subgen. Aspergillus</taxon>
    </lineage>
</organism>
<dbReference type="Proteomes" id="UP000019804">
    <property type="component" value="Unassembled WGS sequence"/>
</dbReference>
<feature type="compositionally biased region" description="Basic and acidic residues" evidence="1">
    <location>
        <begin position="306"/>
        <end position="334"/>
    </location>
</feature>
<feature type="region of interest" description="Disordered" evidence="1">
    <location>
        <begin position="306"/>
        <end position="496"/>
    </location>
</feature>
<feature type="compositionally biased region" description="Basic and acidic residues" evidence="1">
    <location>
        <begin position="384"/>
        <end position="397"/>
    </location>
</feature>
<name>A0A017SBG0_ASPRC</name>
<dbReference type="OrthoDB" id="4152802at2759"/>
<evidence type="ECO:0000313" key="3">
    <source>
        <dbReference type="Proteomes" id="UP000019804"/>
    </source>
</evidence>
<feature type="region of interest" description="Disordered" evidence="1">
    <location>
        <begin position="1"/>
        <end position="149"/>
    </location>
</feature>
<evidence type="ECO:0000256" key="1">
    <source>
        <dbReference type="SAM" id="MobiDB-lite"/>
    </source>
</evidence>
<feature type="compositionally biased region" description="Polar residues" evidence="1">
    <location>
        <begin position="421"/>
        <end position="456"/>
    </location>
</feature>
<feature type="compositionally biased region" description="Basic residues" evidence="1">
    <location>
        <begin position="45"/>
        <end position="54"/>
    </location>
</feature>
<feature type="compositionally biased region" description="Basic residues" evidence="1">
    <location>
        <begin position="189"/>
        <end position="200"/>
    </location>
</feature>
<keyword evidence="3" id="KW-1185">Reference proteome</keyword>
<dbReference type="GeneID" id="63697323"/>
<feature type="region of interest" description="Disordered" evidence="1">
    <location>
        <begin position="245"/>
        <end position="273"/>
    </location>
</feature>
<dbReference type="EMBL" id="KK088428">
    <property type="protein sequence ID" value="EYE93964.1"/>
    <property type="molecule type" value="Genomic_DNA"/>
</dbReference>
<gene>
    <name evidence="2" type="ORF">EURHEDRAFT_413559</name>
</gene>
<feature type="compositionally biased region" description="Low complexity" evidence="1">
    <location>
        <begin position="249"/>
        <end position="259"/>
    </location>
</feature>
<reference evidence="3" key="1">
    <citation type="journal article" date="2014" name="Nat. Commun.">
        <title>Genomic adaptations of the halophilic Dead Sea filamentous fungus Eurotium rubrum.</title>
        <authorList>
            <person name="Kis-Papo T."/>
            <person name="Weig A.R."/>
            <person name="Riley R."/>
            <person name="Persoh D."/>
            <person name="Salamov A."/>
            <person name="Sun H."/>
            <person name="Lipzen A."/>
            <person name="Wasser S.P."/>
            <person name="Rambold G."/>
            <person name="Grigoriev I.V."/>
            <person name="Nevo E."/>
        </authorList>
    </citation>
    <scope>NUCLEOTIDE SEQUENCE [LARGE SCALE GENOMIC DNA]</scope>
    <source>
        <strain evidence="3">CBS 135680</strain>
    </source>
</reference>